<dbReference type="Pfam" id="PF00004">
    <property type="entry name" value="AAA"/>
    <property type="match status" value="1"/>
</dbReference>
<dbReference type="GO" id="GO:0010008">
    <property type="term" value="C:endosome membrane"/>
    <property type="evidence" value="ECO:0007669"/>
    <property type="project" value="UniProtKB-SubCell"/>
</dbReference>
<dbReference type="SMART" id="SM00745">
    <property type="entry name" value="MIT"/>
    <property type="match status" value="1"/>
</dbReference>
<dbReference type="SMART" id="SM00382">
    <property type="entry name" value="AAA"/>
    <property type="match status" value="1"/>
</dbReference>
<sequence length="433" mass="48013">MVPRQASLDKAIEIVQQAIEHDKAQNHRQACKEYMDALDYFMLALKYEKNEQFKLLIRSKIDNYLSRAEALQKHLSVPGGMIQASGVAAAHTKRADDEDPETKKLRAGLSEAILGPAGSNVTWDDIAGLDAAKASLKEAVIIPIKFPSLFTGKRKPWKGILLYGPPGTGKSYLAKAVATEAKSTFFSISSSDLVSKWQGDSEKLVKHLFQMAREMKPAIIFIDEIDSMTGARGDGDSDASRRLKTEFLVQMDGVGHDDTGVLVIGATNIPWQMDGSIKRRFQKRIYIPLPSVEARQRMFELHVGETPCELTRQNYHSLAEKTEGYSGADVQIVVQEALMQPIRKLIAATHFKPVPGLQNDEPVKWMACSPGDADAVEKSWSDLTPDELFEPKITLKDFTSALGTVRPSVVKADLAKHVQWTKDFGMLLSLPNY</sequence>
<dbReference type="InterPro" id="IPR050304">
    <property type="entry name" value="MT-severing_AAA_ATPase"/>
</dbReference>
<protein>
    <recommendedName>
        <fullName evidence="3">vesicle-fusing ATPase</fullName>
        <ecNumber evidence="3">3.6.4.6</ecNumber>
    </recommendedName>
</protein>
<evidence type="ECO:0000256" key="10">
    <source>
        <dbReference type="ARBA" id="ARBA00023136"/>
    </source>
</evidence>
<dbReference type="GO" id="GO:0005524">
    <property type="term" value="F:ATP binding"/>
    <property type="evidence" value="ECO:0007669"/>
    <property type="project" value="UniProtKB-KW"/>
</dbReference>
<dbReference type="Pfam" id="PF04212">
    <property type="entry name" value="MIT"/>
    <property type="match status" value="1"/>
</dbReference>
<evidence type="ECO:0000259" key="14">
    <source>
        <dbReference type="SMART" id="SM00745"/>
    </source>
</evidence>
<dbReference type="GO" id="GO:0007033">
    <property type="term" value="P:vacuole organization"/>
    <property type="evidence" value="ECO:0007669"/>
    <property type="project" value="TreeGrafter"/>
</dbReference>
<dbReference type="EMBL" id="JACAZI010000019">
    <property type="protein sequence ID" value="KAF7340310.1"/>
    <property type="molecule type" value="Genomic_DNA"/>
</dbReference>
<dbReference type="EC" id="3.6.4.6" evidence="3"/>
<dbReference type="InterPro" id="IPR003593">
    <property type="entry name" value="AAA+_ATPase"/>
</dbReference>
<comment type="caution">
    <text evidence="15">The sequence shown here is derived from an EMBL/GenBank/DDBJ whole genome shotgun (WGS) entry which is preliminary data.</text>
</comment>
<keyword evidence="5 12" id="KW-0547">Nucleotide-binding</keyword>
<evidence type="ECO:0000313" key="16">
    <source>
        <dbReference type="Proteomes" id="UP000620124"/>
    </source>
</evidence>
<feature type="domain" description="MIT" evidence="14">
    <location>
        <begin position="4"/>
        <end position="80"/>
    </location>
</feature>
<organism evidence="15 16">
    <name type="scientific">Mycena venus</name>
    <dbReference type="NCBI Taxonomy" id="2733690"/>
    <lineage>
        <taxon>Eukaryota</taxon>
        <taxon>Fungi</taxon>
        <taxon>Dikarya</taxon>
        <taxon>Basidiomycota</taxon>
        <taxon>Agaricomycotina</taxon>
        <taxon>Agaricomycetes</taxon>
        <taxon>Agaricomycetidae</taxon>
        <taxon>Agaricales</taxon>
        <taxon>Marasmiineae</taxon>
        <taxon>Mycenaceae</taxon>
        <taxon>Mycena</taxon>
    </lineage>
</organism>
<evidence type="ECO:0000256" key="5">
    <source>
        <dbReference type="ARBA" id="ARBA00022741"/>
    </source>
</evidence>
<keyword evidence="6" id="KW-0967">Endosome</keyword>
<dbReference type="InterPro" id="IPR041569">
    <property type="entry name" value="AAA_lid_3"/>
</dbReference>
<dbReference type="Pfam" id="PF09336">
    <property type="entry name" value="Vps4_C"/>
    <property type="match status" value="1"/>
</dbReference>
<evidence type="ECO:0000256" key="8">
    <source>
        <dbReference type="ARBA" id="ARBA00022840"/>
    </source>
</evidence>
<feature type="domain" description="AAA+ ATPase" evidence="13">
    <location>
        <begin position="156"/>
        <end position="291"/>
    </location>
</feature>
<dbReference type="SUPFAM" id="SSF52540">
    <property type="entry name" value="P-loop containing nucleoside triphosphate hydrolases"/>
    <property type="match status" value="1"/>
</dbReference>
<keyword evidence="8 12" id="KW-0067">ATP-binding</keyword>
<evidence type="ECO:0000256" key="11">
    <source>
        <dbReference type="ARBA" id="ARBA00048883"/>
    </source>
</evidence>
<reference evidence="15" key="1">
    <citation type="submission" date="2020-05" db="EMBL/GenBank/DDBJ databases">
        <title>Mycena genomes resolve the evolution of fungal bioluminescence.</title>
        <authorList>
            <person name="Tsai I.J."/>
        </authorList>
    </citation>
    <scope>NUCLEOTIDE SEQUENCE</scope>
    <source>
        <strain evidence="15">CCC161011</strain>
    </source>
</reference>
<dbReference type="InterPro" id="IPR027417">
    <property type="entry name" value="P-loop_NTPase"/>
</dbReference>
<comment type="catalytic activity">
    <reaction evidence="11">
        <text>ATP + H2O = ADP + phosphate + H(+)</text>
        <dbReference type="Rhea" id="RHEA:13065"/>
        <dbReference type="ChEBI" id="CHEBI:15377"/>
        <dbReference type="ChEBI" id="CHEBI:15378"/>
        <dbReference type="ChEBI" id="CHEBI:30616"/>
        <dbReference type="ChEBI" id="CHEBI:43474"/>
        <dbReference type="ChEBI" id="CHEBI:456216"/>
        <dbReference type="EC" id="3.6.4.6"/>
    </reaction>
</comment>
<comment type="similarity">
    <text evidence="2 12">Belongs to the AAA ATPase family.</text>
</comment>
<evidence type="ECO:0000256" key="9">
    <source>
        <dbReference type="ARBA" id="ARBA00022927"/>
    </source>
</evidence>
<evidence type="ECO:0000256" key="3">
    <source>
        <dbReference type="ARBA" id="ARBA00012674"/>
    </source>
</evidence>
<dbReference type="AlphaFoldDB" id="A0A8H6XH74"/>
<evidence type="ECO:0000256" key="6">
    <source>
        <dbReference type="ARBA" id="ARBA00022753"/>
    </source>
</evidence>
<dbReference type="Pfam" id="PF17862">
    <property type="entry name" value="AAA_lid_3"/>
    <property type="match status" value="1"/>
</dbReference>
<keyword evidence="16" id="KW-1185">Reference proteome</keyword>
<dbReference type="PANTHER" id="PTHR23074">
    <property type="entry name" value="AAA DOMAIN-CONTAINING"/>
    <property type="match status" value="1"/>
</dbReference>
<comment type="subcellular location">
    <subcellularLocation>
        <location evidence="1">Endosome membrane</location>
        <topology evidence="1">Peripheral membrane protein</topology>
    </subcellularLocation>
</comment>
<evidence type="ECO:0000256" key="2">
    <source>
        <dbReference type="ARBA" id="ARBA00006914"/>
    </source>
</evidence>
<proteinExistence type="inferred from homology"/>
<dbReference type="InterPro" id="IPR003960">
    <property type="entry name" value="ATPase_AAA_CS"/>
</dbReference>
<dbReference type="GO" id="GO:0016887">
    <property type="term" value="F:ATP hydrolysis activity"/>
    <property type="evidence" value="ECO:0007669"/>
    <property type="project" value="InterPro"/>
</dbReference>
<dbReference type="FunFam" id="1.20.58.80:FF:000004">
    <property type="entry name" value="Vacuolar protein sorting-associated protein 4"/>
    <property type="match status" value="1"/>
</dbReference>
<keyword evidence="4" id="KW-0813">Transport</keyword>
<dbReference type="InterPro" id="IPR015415">
    <property type="entry name" value="Spast_Vps4_C"/>
</dbReference>
<evidence type="ECO:0000256" key="4">
    <source>
        <dbReference type="ARBA" id="ARBA00022448"/>
    </source>
</evidence>
<dbReference type="InterPro" id="IPR007330">
    <property type="entry name" value="MIT_dom"/>
</dbReference>
<evidence type="ECO:0000256" key="12">
    <source>
        <dbReference type="RuleBase" id="RU003651"/>
    </source>
</evidence>
<dbReference type="Gene3D" id="3.40.50.300">
    <property type="entry name" value="P-loop containing nucleotide triphosphate hydrolases"/>
    <property type="match status" value="1"/>
</dbReference>
<accession>A0A8H6XH74</accession>
<dbReference type="InterPro" id="IPR003959">
    <property type="entry name" value="ATPase_AAA_core"/>
</dbReference>
<name>A0A8H6XH74_9AGAR</name>
<dbReference type="FunFam" id="1.10.8.60:FF:000015">
    <property type="entry name" value="vacuolar protein sorting-associated protein 4A"/>
    <property type="match status" value="1"/>
</dbReference>
<dbReference type="InterPro" id="IPR036181">
    <property type="entry name" value="MIT_dom_sf"/>
</dbReference>
<evidence type="ECO:0000313" key="15">
    <source>
        <dbReference type="EMBL" id="KAF7340310.1"/>
    </source>
</evidence>
<dbReference type="PANTHER" id="PTHR23074:SF83">
    <property type="entry name" value="VACUOLAR PROTEIN SORTING-ASSOCIATED PROTEIN 4A"/>
    <property type="match status" value="1"/>
</dbReference>
<dbReference type="Gene3D" id="1.10.8.60">
    <property type="match status" value="1"/>
</dbReference>
<dbReference type="GO" id="GO:0015031">
    <property type="term" value="P:protein transport"/>
    <property type="evidence" value="ECO:0007669"/>
    <property type="project" value="UniProtKB-KW"/>
</dbReference>
<dbReference type="FunFam" id="3.40.50.300:FF:000043">
    <property type="entry name" value="Vacuolar protein sorting-associated protein 4"/>
    <property type="match status" value="1"/>
</dbReference>
<evidence type="ECO:0000256" key="7">
    <source>
        <dbReference type="ARBA" id="ARBA00022801"/>
    </source>
</evidence>
<keyword evidence="9" id="KW-0653">Protein transport</keyword>
<evidence type="ECO:0000256" key="1">
    <source>
        <dbReference type="ARBA" id="ARBA00004481"/>
    </source>
</evidence>
<dbReference type="Proteomes" id="UP000620124">
    <property type="component" value="Unassembled WGS sequence"/>
</dbReference>
<keyword evidence="7" id="KW-0378">Hydrolase</keyword>
<evidence type="ECO:0000259" key="13">
    <source>
        <dbReference type="SMART" id="SM00382"/>
    </source>
</evidence>
<gene>
    <name evidence="15" type="ORF">MVEN_01950100</name>
</gene>
<dbReference type="GO" id="GO:0016197">
    <property type="term" value="P:endosomal transport"/>
    <property type="evidence" value="ECO:0007669"/>
    <property type="project" value="TreeGrafter"/>
</dbReference>
<keyword evidence="10" id="KW-0472">Membrane</keyword>
<dbReference type="GO" id="GO:0045324">
    <property type="term" value="P:late endosome to vacuole transport"/>
    <property type="evidence" value="ECO:0007669"/>
    <property type="project" value="UniProtKB-ARBA"/>
</dbReference>
<dbReference type="PROSITE" id="PS00674">
    <property type="entry name" value="AAA"/>
    <property type="match status" value="1"/>
</dbReference>
<dbReference type="OrthoDB" id="29072at2759"/>
<dbReference type="Gene3D" id="1.20.58.80">
    <property type="entry name" value="Phosphotransferase system, lactose/cellobiose-type IIA subunit"/>
    <property type="match status" value="1"/>
</dbReference>
<dbReference type="SUPFAM" id="SSF116846">
    <property type="entry name" value="MIT domain"/>
    <property type="match status" value="1"/>
</dbReference>